<proteinExistence type="predicted"/>
<accession>A0A9R0I7Y3</accession>
<dbReference type="Pfam" id="PF05684">
    <property type="entry name" value="DUF819"/>
    <property type="match status" value="1"/>
</dbReference>
<organism evidence="2 3">
    <name type="scientific">Spinacia oleracea</name>
    <name type="common">Spinach</name>
    <dbReference type="NCBI Taxonomy" id="3562"/>
    <lineage>
        <taxon>Eukaryota</taxon>
        <taxon>Viridiplantae</taxon>
        <taxon>Streptophyta</taxon>
        <taxon>Embryophyta</taxon>
        <taxon>Tracheophyta</taxon>
        <taxon>Spermatophyta</taxon>
        <taxon>Magnoliopsida</taxon>
        <taxon>eudicotyledons</taxon>
        <taxon>Gunneridae</taxon>
        <taxon>Pentapetalae</taxon>
        <taxon>Caryophyllales</taxon>
        <taxon>Chenopodiaceae</taxon>
        <taxon>Chenopodioideae</taxon>
        <taxon>Anserineae</taxon>
        <taxon>Spinacia</taxon>
    </lineage>
</organism>
<feature type="transmembrane region" description="Helical" evidence="1">
    <location>
        <begin position="360"/>
        <end position="379"/>
    </location>
</feature>
<dbReference type="GeneID" id="110784130"/>
<sequence length="445" mass="46746">MASLSSRLSSFSLLKPPTPTIIHRNAVSPSSKLQFRSCVTTSSNANFLTTNLKLGNSLRVNSQLKFNCPIVSPDDHWGLWSVLLSTGAFGLWSAKTKIGSMVSSALVSILIGLAASNLRIIPYEAPAYSTVLEYLLPLTVPLLLFRANMRQLIQSTGSLLLAFLLGSVATAIGTVVAFFIVPMRSLGADAWKIATALMGSYIGGSVNYIAISEALGISPSNIAAGVAADNVICAIYFMALFAIASRVPEASKSSTDDPVTSVNNAETKVHTLPTATATAIAVSFAICRCAIFITNLFGIRGGTIPIATAIVVVLATVFPPVFKYLAPSAEVLSLVLMQVFFVVIGASGNIWSVISTAPSIFLFAFVQVTVHVAVILWLGKIFHVDLKLLLLASNANIGGPTTASGMARAKGWNSLIIPGILTGIFGISIATFVAIGVGLTVLKHM</sequence>
<dbReference type="AlphaFoldDB" id="A0A9R0I7Y3"/>
<feature type="transmembrane region" description="Helical" evidence="1">
    <location>
        <begin position="193"/>
        <end position="210"/>
    </location>
</feature>
<feature type="transmembrane region" description="Helical" evidence="1">
    <location>
        <begin position="101"/>
        <end position="121"/>
    </location>
</feature>
<feature type="transmembrane region" description="Helical" evidence="1">
    <location>
        <begin position="304"/>
        <end position="325"/>
    </location>
</feature>
<dbReference type="Proteomes" id="UP000813463">
    <property type="component" value="Chromosome 3"/>
</dbReference>
<feature type="transmembrane region" description="Helical" evidence="1">
    <location>
        <begin position="77"/>
        <end position="94"/>
    </location>
</feature>
<feature type="transmembrane region" description="Helical" evidence="1">
    <location>
        <begin position="331"/>
        <end position="353"/>
    </location>
</feature>
<gene>
    <name evidence="3" type="primary">LOC110784130</name>
</gene>
<evidence type="ECO:0000313" key="2">
    <source>
        <dbReference type="Proteomes" id="UP000813463"/>
    </source>
</evidence>
<reference evidence="3" key="2">
    <citation type="submission" date="2025-08" db="UniProtKB">
        <authorList>
            <consortium name="RefSeq"/>
        </authorList>
    </citation>
    <scope>IDENTIFICATION</scope>
    <source>
        <tissue evidence="3">Leaf</tissue>
    </source>
</reference>
<feature type="transmembrane region" description="Helical" evidence="1">
    <location>
        <begin position="127"/>
        <end position="147"/>
    </location>
</feature>
<dbReference type="InterPro" id="IPR008537">
    <property type="entry name" value="DUF819"/>
</dbReference>
<name>A0A9R0I7Y3_SPIOL</name>
<keyword evidence="2" id="KW-1185">Reference proteome</keyword>
<keyword evidence="1" id="KW-0472">Membrane</keyword>
<keyword evidence="1" id="KW-0812">Transmembrane</keyword>
<dbReference type="RefSeq" id="XP_021844237.2">
    <property type="nucleotide sequence ID" value="XM_021988545.2"/>
</dbReference>
<keyword evidence="1" id="KW-1133">Transmembrane helix</keyword>
<dbReference type="PANTHER" id="PTHR34289:SF5">
    <property type="entry name" value="KERATIN-ASSOCIATED PROTEIN (DUF819)"/>
    <property type="match status" value="1"/>
</dbReference>
<feature type="transmembrane region" description="Helical" evidence="1">
    <location>
        <begin position="415"/>
        <end position="442"/>
    </location>
</feature>
<dbReference type="PANTHER" id="PTHR34289">
    <property type="entry name" value="PROTEIN, PUTATIVE (DUF819)-RELATED"/>
    <property type="match status" value="1"/>
</dbReference>
<evidence type="ECO:0000313" key="3">
    <source>
        <dbReference type="RefSeq" id="XP_021844237.2"/>
    </source>
</evidence>
<evidence type="ECO:0000256" key="1">
    <source>
        <dbReference type="SAM" id="Phobius"/>
    </source>
</evidence>
<feature type="transmembrane region" description="Helical" evidence="1">
    <location>
        <begin position="222"/>
        <end position="244"/>
    </location>
</feature>
<reference evidence="2" key="1">
    <citation type="journal article" date="2021" name="Nat. Commun.">
        <title>Genomic analyses provide insights into spinach domestication and the genetic basis of agronomic traits.</title>
        <authorList>
            <person name="Cai X."/>
            <person name="Sun X."/>
            <person name="Xu C."/>
            <person name="Sun H."/>
            <person name="Wang X."/>
            <person name="Ge C."/>
            <person name="Zhang Z."/>
            <person name="Wang Q."/>
            <person name="Fei Z."/>
            <person name="Jiao C."/>
            <person name="Wang Q."/>
        </authorList>
    </citation>
    <scope>NUCLEOTIDE SEQUENCE [LARGE SCALE GENOMIC DNA]</scope>
    <source>
        <strain evidence="2">cv. Varoflay</strain>
    </source>
</reference>
<dbReference type="KEGG" id="soe:110784130"/>
<feature type="transmembrane region" description="Helical" evidence="1">
    <location>
        <begin position="159"/>
        <end position="181"/>
    </location>
</feature>
<protein>
    <submittedName>
        <fullName evidence="3">Uncharacterized protein isoform X1</fullName>
    </submittedName>
</protein>
<feature type="transmembrane region" description="Helical" evidence="1">
    <location>
        <begin position="277"/>
        <end position="297"/>
    </location>
</feature>